<reference evidence="2 3" key="1">
    <citation type="submission" date="2016-10" db="EMBL/GenBank/DDBJ databases">
        <authorList>
            <person name="de Groot N.N."/>
        </authorList>
    </citation>
    <scope>NUCLEOTIDE SEQUENCE [LARGE SCALE GENOMIC DNA]</scope>
    <source>
        <strain evidence="2 3">CPCC 201354</strain>
    </source>
</reference>
<evidence type="ECO:0000313" key="2">
    <source>
        <dbReference type="EMBL" id="SDG62601.1"/>
    </source>
</evidence>
<evidence type="ECO:0000313" key="3">
    <source>
        <dbReference type="Proteomes" id="UP000198923"/>
    </source>
</evidence>
<keyword evidence="3" id="KW-1185">Reference proteome</keyword>
<proteinExistence type="predicted"/>
<accession>A0A1G7VSP2</accession>
<feature type="non-terminal residue" evidence="2">
    <location>
        <position position="45"/>
    </location>
</feature>
<protein>
    <submittedName>
        <fullName evidence="2">Uncharacterized protein</fullName>
    </submittedName>
</protein>
<feature type="region of interest" description="Disordered" evidence="1">
    <location>
        <begin position="1"/>
        <end position="45"/>
    </location>
</feature>
<evidence type="ECO:0000256" key="1">
    <source>
        <dbReference type="SAM" id="MobiDB-lite"/>
    </source>
</evidence>
<name>A0A1G7VSP2_9ACTN</name>
<organism evidence="2 3">
    <name type="scientific">Sinosporangium album</name>
    <dbReference type="NCBI Taxonomy" id="504805"/>
    <lineage>
        <taxon>Bacteria</taxon>
        <taxon>Bacillati</taxon>
        <taxon>Actinomycetota</taxon>
        <taxon>Actinomycetes</taxon>
        <taxon>Streptosporangiales</taxon>
        <taxon>Streptosporangiaceae</taxon>
        <taxon>Sinosporangium</taxon>
    </lineage>
</organism>
<dbReference type="EMBL" id="FNCN01000006">
    <property type="protein sequence ID" value="SDG62601.1"/>
    <property type="molecule type" value="Genomic_DNA"/>
</dbReference>
<gene>
    <name evidence="2" type="ORF">SAMN05421505_10618</name>
</gene>
<dbReference type="AlphaFoldDB" id="A0A1G7VSP2"/>
<dbReference type="Proteomes" id="UP000198923">
    <property type="component" value="Unassembled WGS sequence"/>
</dbReference>
<sequence length="45" mass="4701">MKTTTAAPRPGCDTVLRPLSGAMKTRILYPGPKDKGAGCDPSQGR</sequence>